<dbReference type="Gene3D" id="3.20.20.70">
    <property type="entry name" value="Aldolase class I"/>
    <property type="match status" value="1"/>
</dbReference>
<dbReference type="GO" id="GO:0045893">
    <property type="term" value="P:positive regulation of DNA-templated transcription"/>
    <property type="evidence" value="ECO:0007669"/>
    <property type="project" value="TreeGrafter"/>
</dbReference>
<gene>
    <name evidence="2" type="ORF">FE782_18100</name>
</gene>
<dbReference type="GO" id="GO:0006071">
    <property type="term" value="P:glycerol metabolic process"/>
    <property type="evidence" value="ECO:0007669"/>
    <property type="project" value="UniProtKB-UniRule"/>
</dbReference>
<keyword evidence="1" id="KW-0319">Glycerol metabolism</keyword>
<comment type="function">
    <text evidence="1">Regulates expression of the glpD operon. In the presence of glycerol 3-phosphate (G3P) causes antitermination of transcription of glpD at the inverted repeat of the leader region to enhance its transcription. Binds and stabilizes glpD leader mRNA.</text>
</comment>
<dbReference type="Pfam" id="PF04309">
    <property type="entry name" value="G3P_antiterm"/>
    <property type="match status" value="1"/>
</dbReference>
<evidence type="ECO:0000256" key="1">
    <source>
        <dbReference type="PIRNR" id="PIRNR016897"/>
    </source>
</evidence>
<proteinExistence type="predicted"/>
<dbReference type="PANTHER" id="PTHR35787">
    <property type="entry name" value="GLYCEROL UPTAKE OPERON ANTITERMINATOR REGULATORY PROTEIN"/>
    <property type="match status" value="1"/>
</dbReference>
<keyword evidence="1" id="KW-0805">Transcription regulation</keyword>
<dbReference type="RefSeq" id="WP_138195645.1">
    <property type="nucleotide sequence ID" value="NZ_VCIW01000012.1"/>
</dbReference>
<comment type="caution">
    <text evidence="2">The sequence shown here is derived from an EMBL/GenBank/DDBJ whole genome shotgun (WGS) entry which is preliminary data.</text>
</comment>
<name>A0A5R9G7A3_9BACL</name>
<dbReference type="InterPro" id="IPR006699">
    <property type="entry name" value="GlpP"/>
</dbReference>
<dbReference type="EMBL" id="VCIW01000012">
    <property type="protein sequence ID" value="TLS50959.1"/>
    <property type="molecule type" value="Genomic_DNA"/>
</dbReference>
<dbReference type="Proteomes" id="UP000309676">
    <property type="component" value="Unassembled WGS sequence"/>
</dbReference>
<keyword evidence="1" id="KW-0694">RNA-binding</keyword>
<accession>A0A5R9G7A3</accession>
<dbReference type="AlphaFoldDB" id="A0A5R9G7A3"/>
<evidence type="ECO:0000313" key="2">
    <source>
        <dbReference type="EMBL" id="TLS50959.1"/>
    </source>
</evidence>
<dbReference type="InterPro" id="IPR013785">
    <property type="entry name" value="Aldolase_TIM"/>
</dbReference>
<keyword evidence="3" id="KW-1185">Reference proteome</keyword>
<dbReference type="GO" id="GO:0001072">
    <property type="term" value="F:transcription antitermination factor activity, RNA binding"/>
    <property type="evidence" value="ECO:0007669"/>
    <property type="project" value="TreeGrafter"/>
</dbReference>
<dbReference type="PIRSF" id="PIRSF016897">
    <property type="entry name" value="GlpP"/>
    <property type="match status" value="1"/>
</dbReference>
<dbReference type="OrthoDB" id="9799580at2"/>
<dbReference type="GO" id="GO:0003723">
    <property type="term" value="F:RNA binding"/>
    <property type="evidence" value="ECO:0007669"/>
    <property type="project" value="UniProtKB-KW"/>
</dbReference>
<organism evidence="2 3">
    <name type="scientific">Paenibacillus antri</name>
    <dbReference type="NCBI Taxonomy" id="2582848"/>
    <lineage>
        <taxon>Bacteria</taxon>
        <taxon>Bacillati</taxon>
        <taxon>Bacillota</taxon>
        <taxon>Bacilli</taxon>
        <taxon>Bacillales</taxon>
        <taxon>Paenibacillaceae</taxon>
        <taxon>Paenibacillus</taxon>
    </lineage>
</organism>
<protein>
    <recommendedName>
        <fullName evidence="1">Glycerol uptake operon antiterminator regulatory protein</fullName>
    </recommendedName>
</protein>
<dbReference type="PANTHER" id="PTHR35787:SF1">
    <property type="entry name" value="GLYCEROL UPTAKE OPERON ANTITERMINATOR REGULATORY PROTEIN"/>
    <property type="match status" value="1"/>
</dbReference>
<sequence>MAFQGQTVLPAVRGMKQLERLLELPYEYLVLLDTHIGQVRPIVELIRSRGKKALLHVDLIEGLKNDEAAAEFLCQAFKPAGLISTRASVVAKTKQNGLIAIQRLFLLDTSAVEKGYKLLERSKPDYIEVMPGVLPFMIAEVRERTGIPIIAGGLIRSGADVEQAVAAGAEAVTTTDMALWKHFAGRA</sequence>
<dbReference type="SUPFAM" id="SSF110391">
    <property type="entry name" value="GlpP-like"/>
    <property type="match status" value="1"/>
</dbReference>
<reference evidence="2 3" key="1">
    <citation type="submission" date="2019-05" db="EMBL/GenBank/DDBJ databases">
        <authorList>
            <person name="Narsing Rao M.P."/>
            <person name="Li W.J."/>
        </authorList>
    </citation>
    <scope>NUCLEOTIDE SEQUENCE [LARGE SCALE GENOMIC DNA]</scope>
    <source>
        <strain evidence="2 3">SYSU_K30003</strain>
    </source>
</reference>
<evidence type="ECO:0000313" key="3">
    <source>
        <dbReference type="Proteomes" id="UP000309676"/>
    </source>
</evidence>
<keyword evidence="1" id="KW-0804">Transcription</keyword>